<evidence type="ECO:0000313" key="2">
    <source>
        <dbReference type="Proteomes" id="UP000070107"/>
    </source>
</evidence>
<evidence type="ECO:0008006" key="3">
    <source>
        <dbReference type="Google" id="ProtNLM"/>
    </source>
</evidence>
<proteinExistence type="predicted"/>
<comment type="caution">
    <text evidence="1">The sequence shown here is derived from an EMBL/GenBank/DDBJ whole genome shotgun (WGS) entry which is preliminary data.</text>
</comment>
<organism evidence="1 2">
    <name type="scientific">Paramesorhizobium deserti</name>
    <dbReference type="NCBI Taxonomy" id="1494590"/>
    <lineage>
        <taxon>Bacteria</taxon>
        <taxon>Pseudomonadati</taxon>
        <taxon>Pseudomonadota</taxon>
        <taxon>Alphaproteobacteria</taxon>
        <taxon>Hyphomicrobiales</taxon>
        <taxon>Phyllobacteriaceae</taxon>
        <taxon>Paramesorhizobium</taxon>
    </lineage>
</organism>
<protein>
    <recommendedName>
        <fullName evidence="3">Transposase</fullName>
    </recommendedName>
</protein>
<dbReference type="EMBL" id="LNTU01000018">
    <property type="protein sequence ID" value="KXF77141.1"/>
    <property type="molecule type" value="Genomic_DNA"/>
</dbReference>
<reference evidence="1 2" key="1">
    <citation type="submission" date="2015-11" db="EMBL/GenBank/DDBJ databases">
        <title>Draft genome sequence of Paramesorhizobium deserti A-3-E, a strain highly resistant to diverse beta-lactam antibiotics.</title>
        <authorList>
            <person name="Lv R."/>
            <person name="Yang X."/>
            <person name="Fang N."/>
            <person name="Guo J."/>
            <person name="Luo X."/>
            <person name="Peng F."/>
            <person name="Yang R."/>
            <person name="Cui Y."/>
            <person name="Fang C."/>
            <person name="Song Y."/>
        </authorList>
    </citation>
    <scope>NUCLEOTIDE SEQUENCE [LARGE SCALE GENOMIC DNA]</scope>
    <source>
        <strain evidence="1 2">A-3-E</strain>
    </source>
</reference>
<gene>
    <name evidence="1" type="ORF">ATN84_25540</name>
</gene>
<evidence type="ECO:0000313" key="1">
    <source>
        <dbReference type="EMBL" id="KXF77141.1"/>
    </source>
</evidence>
<dbReference type="Proteomes" id="UP000070107">
    <property type="component" value="Unassembled WGS sequence"/>
</dbReference>
<accession>A0A135HVE6</accession>
<dbReference type="AlphaFoldDB" id="A0A135HVE6"/>
<name>A0A135HVE6_9HYPH</name>
<keyword evidence="2" id="KW-1185">Reference proteome</keyword>
<sequence>MKAKGFPGQRGVISQWAQRRRLVEKANGLARTPSARGIARLMTTARDDLAQSEAIHWRLPIHDPLEDCA</sequence>